<dbReference type="EMBL" id="PDLM01000016">
    <property type="protein sequence ID" value="RDW59849.1"/>
    <property type="molecule type" value="Genomic_DNA"/>
</dbReference>
<protein>
    <submittedName>
        <fullName evidence="2">Uncharacterized protein</fullName>
    </submittedName>
</protein>
<reference evidence="2 3" key="1">
    <citation type="journal article" date="2018" name="IMA Fungus">
        <title>IMA Genome-F 9: Draft genome sequence of Annulohypoxylon stygium, Aspergillus mulundensis, Berkeleyomyces basicola (syn. Thielaviopsis basicola), Ceratocystis smalleyi, two Cercospora beticola strains, Coleophoma cylindrospora, Fusarium fracticaudum, Phialophora cf. hyalina, and Morchella septimelata.</title>
        <authorList>
            <person name="Wingfield B.D."/>
            <person name="Bills G.F."/>
            <person name="Dong Y."/>
            <person name="Huang W."/>
            <person name="Nel W.J."/>
            <person name="Swalarsk-Parry B.S."/>
            <person name="Vaghefi N."/>
            <person name="Wilken P.M."/>
            <person name="An Z."/>
            <person name="de Beer Z.W."/>
            <person name="De Vos L."/>
            <person name="Chen L."/>
            <person name="Duong T.A."/>
            <person name="Gao Y."/>
            <person name="Hammerbacher A."/>
            <person name="Kikkert J.R."/>
            <person name="Li Y."/>
            <person name="Li H."/>
            <person name="Li K."/>
            <person name="Li Q."/>
            <person name="Liu X."/>
            <person name="Ma X."/>
            <person name="Naidoo K."/>
            <person name="Pethybridge S.J."/>
            <person name="Sun J."/>
            <person name="Steenkamp E.T."/>
            <person name="van der Nest M.A."/>
            <person name="van Wyk S."/>
            <person name="Wingfield M.J."/>
            <person name="Xiong C."/>
            <person name="Yue Q."/>
            <person name="Zhang X."/>
        </authorList>
    </citation>
    <scope>NUCLEOTIDE SEQUENCE [LARGE SCALE GENOMIC DNA]</scope>
    <source>
        <strain evidence="2 3">BP6252</strain>
    </source>
</reference>
<name>A0A3D8QDF6_9HELO</name>
<proteinExistence type="predicted"/>
<comment type="caution">
    <text evidence="2">The sequence shown here is derived from an EMBL/GenBank/DDBJ whole genome shotgun (WGS) entry which is preliminary data.</text>
</comment>
<feature type="region of interest" description="Disordered" evidence="1">
    <location>
        <begin position="104"/>
        <end position="223"/>
    </location>
</feature>
<feature type="compositionally biased region" description="Basic residues" evidence="1">
    <location>
        <begin position="129"/>
        <end position="138"/>
    </location>
</feature>
<gene>
    <name evidence="2" type="ORF">BP6252_12936</name>
</gene>
<feature type="compositionally biased region" description="Basic and acidic residues" evidence="1">
    <location>
        <begin position="191"/>
        <end position="206"/>
    </location>
</feature>
<feature type="region of interest" description="Disordered" evidence="1">
    <location>
        <begin position="62"/>
        <end position="84"/>
    </location>
</feature>
<evidence type="ECO:0000313" key="3">
    <source>
        <dbReference type="Proteomes" id="UP000256645"/>
    </source>
</evidence>
<feature type="compositionally biased region" description="Basic and acidic residues" evidence="1">
    <location>
        <begin position="108"/>
        <end position="126"/>
    </location>
</feature>
<dbReference type="AlphaFoldDB" id="A0A3D8QDF6"/>
<dbReference type="OrthoDB" id="3439027at2759"/>
<accession>A0A3D8QDF6</accession>
<evidence type="ECO:0000313" key="2">
    <source>
        <dbReference type="EMBL" id="RDW59849.1"/>
    </source>
</evidence>
<keyword evidence="3" id="KW-1185">Reference proteome</keyword>
<organism evidence="2 3">
    <name type="scientific">Coleophoma cylindrospora</name>
    <dbReference type="NCBI Taxonomy" id="1849047"/>
    <lineage>
        <taxon>Eukaryota</taxon>
        <taxon>Fungi</taxon>
        <taxon>Dikarya</taxon>
        <taxon>Ascomycota</taxon>
        <taxon>Pezizomycotina</taxon>
        <taxon>Leotiomycetes</taxon>
        <taxon>Helotiales</taxon>
        <taxon>Dermateaceae</taxon>
        <taxon>Coleophoma</taxon>
    </lineage>
</organism>
<sequence length="223" mass="25220">MPFNELQRRDSWPPTILRVYEDEDDSIDAIDENPFSYFLTPEDLDDDIEDLSAGIETIEQKPPVRTISPSSLQKDLGEAVDDEEDDNVTFGVAMPLSLREFTMSLGTKNDEGKKVQEWGPEERESARSSGRKSRRGRPMMRLAPPRSSRGRGQTRSLSVRRPPSWRLPSPDIWAIAEERESEDGESNEAVGMDKGKENAAPKREASEEPPATPMPKKRVHWAL</sequence>
<dbReference type="Proteomes" id="UP000256645">
    <property type="component" value="Unassembled WGS sequence"/>
</dbReference>
<evidence type="ECO:0000256" key="1">
    <source>
        <dbReference type="SAM" id="MobiDB-lite"/>
    </source>
</evidence>